<dbReference type="EMBL" id="MN740950">
    <property type="protein sequence ID" value="QHU19449.1"/>
    <property type="molecule type" value="Genomic_DNA"/>
</dbReference>
<dbReference type="AlphaFoldDB" id="A0A6C0KP90"/>
<reference evidence="3" key="1">
    <citation type="journal article" date="2020" name="Nature">
        <title>Giant virus diversity and host interactions through global metagenomics.</title>
        <authorList>
            <person name="Schulz F."/>
            <person name="Roux S."/>
            <person name="Paez-Espino D."/>
            <person name="Jungbluth S."/>
            <person name="Walsh D.A."/>
            <person name="Denef V.J."/>
            <person name="McMahon K.D."/>
            <person name="Konstantinidis K.T."/>
            <person name="Eloe-Fadrosh E.A."/>
            <person name="Kyrpides N.C."/>
            <person name="Woyke T."/>
        </authorList>
    </citation>
    <scope>NUCLEOTIDE SEQUENCE</scope>
    <source>
        <strain evidence="3">GVMAG-S-3300013014-104</strain>
    </source>
</reference>
<keyword evidence="2" id="KW-0472">Membrane</keyword>
<evidence type="ECO:0000256" key="1">
    <source>
        <dbReference type="SAM" id="Coils"/>
    </source>
</evidence>
<sequence length="137" mass="15399">MNKDEFFKIIGILIVSFFIIYFIVKMFKLQASVIEGLTNGSDTPDSGEAGTAVSYAAGIKAQVVKLQDELLIAKYRKDYETAIINLDDYIGYLMIKQVLNMKISDNLQSNIDLINNLNSLKEAKDSLNTTMTFLDKQ</sequence>
<evidence type="ECO:0000256" key="2">
    <source>
        <dbReference type="SAM" id="Phobius"/>
    </source>
</evidence>
<keyword evidence="2" id="KW-1133">Transmembrane helix</keyword>
<feature type="transmembrane region" description="Helical" evidence="2">
    <location>
        <begin position="6"/>
        <end position="24"/>
    </location>
</feature>
<feature type="coiled-coil region" evidence="1">
    <location>
        <begin position="110"/>
        <end position="137"/>
    </location>
</feature>
<organism evidence="3">
    <name type="scientific">viral metagenome</name>
    <dbReference type="NCBI Taxonomy" id="1070528"/>
    <lineage>
        <taxon>unclassified sequences</taxon>
        <taxon>metagenomes</taxon>
        <taxon>organismal metagenomes</taxon>
    </lineage>
</organism>
<keyword evidence="2" id="KW-0812">Transmembrane</keyword>
<name>A0A6C0KP90_9ZZZZ</name>
<evidence type="ECO:0000313" key="3">
    <source>
        <dbReference type="EMBL" id="QHU19449.1"/>
    </source>
</evidence>
<keyword evidence="1" id="KW-0175">Coiled coil</keyword>
<accession>A0A6C0KP90</accession>
<proteinExistence type="predicted"/>
<protein>
    <submittedName>
        <fullName evidence="3">Uncharacterized protein</fullName>
    </submittedName>
</protein>